<evidence type="ECO:0000259" key="6">
    <source>
        <dbReference type="Pfam" id="PF10520"/>
    </source>
</evidence>
<sequence>MEASPSFSDNRLSAVSDKIAETEMEFSYETQIFDNSALRHRWGPNHVGAKKLASMYGRGADTWGTVDTFIGRNFIRPFREHHVDPTAITRHDFIEVNGDNFMLCIPKLTQIAWQHCTSLPNEKGELEEVLAWHWFWFLFGVYIAMTNQVIHKWSHSYTGLPTWVLALQMACSRLYRHIPQCSHLLRLTQPML</sequence>
<protein>
    <submittedName>
        <fullName evidence="8">Lipid desaturase domain-containing protein</fullName>
    </submittedName>
</protein>
<evidence type="ECO:0000256" key="2">
    <source>
        <dbReference type="ARBA" id="ARBA00007620"/>
    </source>
</evidence>
<keyword evidence="5" id="KW-0472">Membrane</keyword>
<organism evidence="7 8">
    <name type="scientific">Meloidogyne javanica</name>
    <name type="common">Root-knot nematode worm</name>
    <dbReference type="NCBI Taxonomy" id="6303"/>
    <lineage>
        <taxon>Eukaryota</taxon>
        <taxon>Metazoa</taxon>
        <taxon>Ecdysozoa</taxon>
        <taxon>Nematoda</taxon>
        <taxon>Chromadorea</taxon>
        <taxon>Rhabditida</taxon>
        <taxon>Tylenchina</taxon>
        <taxon>Tylenchomorpha</taxon>
        <taxon>Tylenchoidea</taxon>
        <taxon>Meloidogynidae</taxon>
        <taxon>Meloidogyninae</taxon>
        <taxon>Meloidogyne</taxon>
        <taxon>Meloidogyne incognita group</taxon>
    </lineage>
</organism>
<dbReference type="InterPro" id="IPR019547">
    <property type="entry name" value="Lipid_desat"/>
</dbReference>
<keyword evidence="3" id="KW-0812">Transmembrane</keyword>
<evidence type="ECO:0000256" key="5">
    <source>
        <dbReference type="ARBA" id="ARBA00023136"/>
    </source>
</evidence>
<dbReference type="AlphaFoldDB" id="A0A915LYR6"/>
<dbReference type="PANTHER" id="PTHR48230">
    <property type="match status" value="1"/>
</dbReference>
<proteinExistence type="inferred from homology"/>
<keyword evidence="4" id="KW-1133">Transmembrane helix</keyword>
<comment type="subcellular location">
    <subcellularLocation>
        <location evidence="1">Membrane</location>
        <topology evidence="1">Multi-pass membrane protein</topology>
    </subcellularLocation>
</comment>
<dbReference type="Pfam" id="PF10520">
    <property type="entry name" value="Lipid_desat"/>
    <property type="match status" value="1"/>
</dbReference>
<reference evidence="8" key="1">
    <citation type="submission" date="2022-11" db="UniProtKB">
        <authorList>
            <consortium name="WormBaseParasite"/>
        </authorList>
    </citation>
    <scope>IDENTIFICATION</scope>
</reference>
<comment type="similarity">
    <text evidence="2">Belongs to the fatty acid desaturase CarF family.</text>
</comment>
<accession>A0A915LYR6</accession>
<evidence type="ECO:0000256" key="4">
    <source>
        <dbReference type="ARBA" id="ARBA00022989"/>
    </source>
</evidence>
<dbReference type="WBParaSite" id="scaffold1989_cov288.g4032">
    <property type="protein sequence ID" value="scaffold1989_cov288.g4032"/>
    <property type="gene ID" value="scaffold1989_cov288.g4032"/>
</dbReference>
<keyword evidence="7" id="KW-1185">Reference proteome</keyword>
<dbReference type="Proteomes" id="UP000887561">
    <property type="component" value="Unplaced"/>
</dbReference>
<evidence type="ECO:0000256" key="1">
    <source>
        <dbReference type="ARBA" id="ARBA00004141"/>
    </source>
</evidence>
<feature type="domain" description="Lipid desaturase" evidence="6">
    <location>
        <begin position="59"/>
        <end position="170"/>
    </location>
</feature>
<evidence type="ECO:0000313" key="7">
    <source>
        <dbReference type="Proteomes" id="UP000887561"/>
    </source>
</evidence>
<evidence type="ECO:0000256" key="3">
    <source>
        <dbReference type="ARBA" id="ARBA00022692"/>
    </source>
</evidence>
<dbReference type="InterPro" id="IPR053335">
    <property type="entry name" value="Fatty_acid_desaturase_CarF"/>
</dbReference>
<dbReference type="PANTHER" id="PTHR48230:SF1">
    <property type="entry name" value="LIPID DESATURASE DOMAIN-CONTAINING PROTEIN"/>
    <property type="match status" value="1"/>
</dbReference>
<evidence type="ECO:0000313" key="8">
    <source>
        <dbReference type="WBParaSite" id="scaffold1989_cov288.g4032"/>
    </source>
</evidence>
<name>A0A915LYR6_MELJA</name>
<dbReference type="GO" id="GO:0016020">
    <property type="term" value="C:membrane"/>
    <property type="evidence" value="ECO:0007669"/>
    <property type="project" value="UniProtKB-SubCell"/>
</dbReference>